<dbReference type="CDD" id="cd00060">
    <property type="entry name" value="FHA"/>
    <property type="match status" value="1"/>
</dbReference>
<reference evidence="3" key="1">
    <citation type="submission" date="2019-08" db="EMBL/GenBank/DDBJ databases">
        <title>Limnoglobus roseus gen. nov., sp. nov., a novel freshwater planctomycete with a giant genome from the family Gemmataceae.</title>
        <authorList>
            <person name="Kulichevskaya I.S."/>
            <person name="Naumoff D.G."/>
            <person name="Miroshnikov K."/>
            <person name="Ivanova A."/>
            <person name="Philippov D.A."/>
            <person name="Hakobyan A."/>
            <person name="Rijpstra I.C."/>
            <person name="Sinninghe Damste J.S."/>
            <person name="Liesack W."/>
            <person name="Dedysh S.N."/>
        </authorList>
    </citation>
    <scope>NUCLEOTIDE SEQUENCE [LARGE SCALE GENOMIC DNA]</scope>
    <source>
        <strain evidence="3">PX52</strain>
    </source>
</reference>
<dbReference type="InterPro" id="IPR008984">
    <property type="entry name" value="SMAD_FHA_dom_sf"/>
</dbReference>
<evidence type="ECO:0000313" key="2">
    <source>
        <dbReference type="EMBL" id="QEL19785.1"/>
    </source>
</evidence>
<feature type="domain" description="FHA" evidence="1">
    <location>
        <begin position="24"/>
        <end position="73"/>
    </location>
</feature>
<sequence>MAQALGELVPIGGGDAVPLIREVMTVGRRKSNDICLDFSNVSGQHCEFTFKNGVWYVRDLRSQNGTKVNGERVTQRVLRPGDLLSISKHEFRIEYHLTPEAAEFIENSSEAVEDIFSQSLMEKAGLSKPKSSRDD</sequence>
<proteinExistence type="predicted"/>
<dbReference type="Proteomes" id="UP000324974">
    <property type="component" value="Chromosome"/>
</dbReference>
<evidence type="ECO:0000313" key="3">
    <source>
        <dbReference type="Proteomes" id="UP000324974"/>
    </source>
</evidence>
<dbReference type="AlphaFoldDB" id="A0A5C1AMH2"/>
<dbReference type="SMART" id="SM00240">
    <property type="entry name" value="FHA"/>
    <property type="match status" value="1"/>
</dbReference>
<organism evidence="2 3">
    <name type="scientific">Limnoglobus roseus</name>
    <dbReference type="NCBI Taxonomy" id="2598579"/>
    <lineage>
        <taxon>Bacteria</taxon>
        <taxon>Pseudomonadati</taxon>
        <taxon>Planctomycetota</taxon>
        <taxon>Planctomycetia</taxon>
        <taxon>Gemmatales</taxon>
        <taxon>Gemmataceae</taxon>
        <taxon>Limnoglobus</taxon>
    </lineage>
</organism>
<dbReference type="Gene3D" id="2.60.200.20">
    <property type="match status" value="1"/>
</dbReference>
<name>A0A5C1AMH2_9BACT</name>
<dbReference type="InterPro" id="IPR000253">
    <property type="entry name" value="FHA_dom"/>
</dbReference>
<gene>
    <name evidence="2" type="ORF">PX52LOC_06864</name>
</gene>
<dbReference type="KEGG" id="lrs:PX52LOC_06864"/>
<dbReference type="PROSITE" id="PS50006">
    <property type="entry name" value="FHA_DOMAIN"/>
    <property type="match status" value="1"/>
</dbReference>
<protein>
    <submittedName>
        <fullName evidence="2">Forkhead-associated protein</fullName>
    </submittedName>
</protein>
<dbReference type="OrthoDB" id="151099at2"/>
<dbReference type="EMBL" id="CP042425">
    <property type="protein sequence ID" value="QEL19785.1"/>
    <property type="molecule type" value="Genomic_DNA"/>
</dbReference>
<dbReference type="PANTHER" id="PTHR23308">
    <property type="entry name" value="NUCLEAR INHIBITOR OF PROTEIN PHOSPHATASE-1"/>
    <property type="match status" value="1"/>
</dbReference>
<dbReference type="SUPFAM" id="SSF49879">
    <property type="entry name" value="SMAD/FHA domain"/>
    <property type="match status" value="1"/>
</dbReference>
<accession>A0A5C1AMH2</accession>
<dbReference type="RefSeq" id="WP_149114144.1">
    <property type="nucleotide sequence ID" value="NZ_CP042425.1"/>
</dbReference>
<dbReference type="InterPro" id="IPR050923">
    <property type="entry name" value="Cell_Proc_Reg/RNA_Proc"/>
</dbReference>
<evidence type="ECO:0000259" key="1">
    <source>
        <dbReference type="PROSITE" id="PS50006"/>
    </source>
</evidence>
<dbReference type="Pfam" id="PF00498">
    <property type="entry name" value="FHA"/>
    <property type="match status" value="1"/>
</dbReference>
<keyword evidence="3" id="KW-1185">Reference proteome</keyword>